<evidence type="ECO:0000313" key="11">
    <source>
        <dbReference type="EMBL" id="QNL15000.1"/>
    </source>
</evidence>
<dbReference type="GO" id="GO:0004984">
    <property type="term" value="F:olfactory receptor activity"/>
    <property type="evidence" value="ECO:0007669"/>
    <property type="project" value="InterPro"/>
</dbReference>
<evidence type="ECO:0000256" key="4">
    <source>
        <dbReference type="ARBA" id="ARBA00022692"/>
    </source>
</evidence>
<evidence type="ECO:0000256" key="8">
    <source>
        <dbReference type="ARBA" id="ARBA00023170"/>
    </source>
</evidence>
<dbReference type="Pfam" id="PF02949">
    <property type="entry name" value="7tm_6"/>
    <property type="match status" value="1"/>
</dbReference>
<evidence type="ECO:0000256" key="6">
    <source>
        <dbReference type="ARBA" id="ARBA00022989"/>
    </source>
</evidence>
<feature type="transmembrane region" description="Helical" evidence="10">
    <location>
        <begin position="128"/>
        <end position="154"/>
    </location>
</feature>
<keyword evidence="4 10" id="KW-0812">Transmembrane</keyword>
<feature type="transmembrane region" description="Helical" evidence="10">
    <location>
        <begin position="69"/>
        <end position="90"/>
    </location>
</feature>
<evidence type="ECO:0000256" key="7">
    <source>
        <dbReference type="ARBA" id="ARBA00023136"/>
    </source>
</evidence>
<dbReference type="InterPro" id="IPR004117">
    <property type="entry name" value="7tm6_olfct_rcpt"/>
</dbReference>
<keyword evidence="2" id="KW-1003">Cell membrane</keyword>
<evidence type="ECO:0000256" key="10">
    <source>
        <dbReference type="RuleBase" id="RU351113"/>
    </source>
</evidence>
<comment type="caution">
    <text evidence="10">Lacks conserved residue(s) required for the propagation of feature annotation.</text>
</comment>
<evidence type="ECO:0000256" key="2">
    <source>
        <dbReference type="ARBA" id="ARBA00022475"/>
    </source>
</evidence>
<protein>
    <recommendedName>
        <fullName evidence="10">Odorant receptor</fullName>
    </recommendedName>
</protein>
<evidence type="ECO:0000256" key="5">
    <source>
        <dbReference type="ARBA" id="ARBA00022725"/>
    </source>
</evidence>
<keyword evidence="3 10" id="KW-0716">Sensory transduction</keyword>
<reference evidence="11" key="1">
    <citation type="submission" date="2020-06" db="EMBL/GenBank/DDBJ databases">
        <authorList>
            <person name="Sheng S."/>
        </authorList>
    </citation>
    <scope>NUCLEOTIDE SEQUENCE</scope>
    <source>
        <tissue evidence="11">Antenna</tissue>
    </source>
</reference>
<evidence type="ECO:0000256" key="3">
    <source>
        <dbReference type="ARBA" id="ARBA00022606"/>
    </source>
</evidence>
<sequence>MVKPNLILFRQSQWFLQVLNILPKNFWKTAMHYYFSIIMRIVQVTILIIIIAANTMHMLKRVTDKKERILIFGPIIFNIMNLLKLFSIYYRSSAIIKCLEHMTVDWTEIKNEEDKKIMIDNMQWGERLTFLCASVMYSGAVGYVVIMPLTVHMLTRNERNISMRVPIFPGYDVAFEAQHTPVYEAVMITYFYSAFILYSILIFSNHLAIQFVQHARGQLQIIKRNFNILGRNSNDCKIADLINRHVRVSKFAILLKQVLHEICLTDVIFTTLTICMCEYSVLQMWRNNDMVSVIIYVIMTLVMCLSPLMFCWLSEIMEKQFTDITQIYMTSWYNFNGQNYIVLIILIAQVSRKINAGIMDMSFESFAKVRIF</sequence>
<dbReference type="AlphaFoldDB" id="A0A7G8Z975"/>
<dbReference type="GO" id="GO:0007165">
    <property type="term" value="P:signal transduction"/>
    <property type="evidence" value="ECO:0007669"/>
    <property type="project" value="UniProtKB-KW"/>
</dbReference>
<dbReference type="PANTHER" id="PTHR21137">
    <property type="entry name" value="ODORANT RECEPTOR"/>
    <property type="match status" value="1"/>
</dbReference>
<evidence type="ECO:0000256" key="1">
    <source>
        <dbReference type="ARBA" id="ARBA00004651"/>
    </source>
</evidence>
<keyword evidence="9 10" id="KW-0807">Transducer</keyword>
<organism evidence="11">
    <name type="scientific">Aulacocentrum confusum</name>
    <dbReference type="NCBI Taxonomy" id="2767324"/>
    <lineage>
        <taxon>Eukaryota</taxon>
        <taxon>Metazoa</taxon>
        <taxon>Ecdysozoa</taxon>
        <taxon>Arthropoda</taxon>
        <taxon>Hexapoda</taxon>
        <taxon>Insecta</taxon>
        <taxon>Pterygota</taxon>
        <taxon>Neoptera</taxon>
        <taxon>Endopterygota</taxon>
        <taxon>Hymenoptera</taxon>
        <taxon>Apocrita</taxon>
        <taxon>Ichneumonoidea</taxon>
        <taxon>Braconidae</taxon>
        <taxon>Macrocentrinae</taxon>
        <taxon>Aulacocentrum</taxon>
    </lineage>
</organism>
<dbReference type="GO" id="GO:0005549">
    <property type="term" value="F:odorant binding"/>
    <property type="evidence" value="ECO:0007669"/>
    <property type="project" value="InterPro"/>
</dbReference>
<comment type="subcellular location">
    <subcellularLocation>
        <location evidence="1 10">Cell membrane</location>
        <topology evidence="1 10">Multi-pass membrane protein</topology>
    </subcellularLocation>
</comment>
<gene>
    <name evidence="11" type="primary">OR56</name>
</gene>
<keyword evidence="7 10" id="KW-0472">Membrane</keyword>
<comment type="similarity">
    <text evidence="10">Belongs to the insect chemoreceptor superfamily. Heteromeric odorant receptor channel (TC 1.A.69) family.</text>
</comment>
<accession>A0A7G8Z975</accession>
<proteinExistence type="evidence at transcript level"/>
<feature type="transmembrane region" description="Helical" evidence="10">
    <location>
        <begin position="293"/>
        <end position="313"/>
    </location>
</feature>
<evidence type="ECO:0000256" key="9">
    <source>
        <dbReference type="ARBA" id="ARBA00023224"/>
    </source>
</evidence>
<dbReference type="EMBL" id="MT670996">
    <property type="protein sequence ID" value="QNL15000.1"/>
    <property type="molecule type" value="mRNA"/>
</dbReference>
<keyword evidence="5 10" id="KW-0552">Olfaction</keyword>
<feature type="transmembrane region" description="Helical" evidence="10">
    <location>
        <begin position="33"/>
        <end position="57"/>
    </location>
</feature>
<keyword evidence="8 10" id="KW-0675">Receptor</keyword>
<dbReference type="PANTHER" id="PTHR21137:SF35">
    <property type="entry name" value="ODORANT RECEPTOR 19A-RELATED"/>
    <property type="match status" value="1"/>
</dbReference>
<dbReference type="GO" id="GO:0005886">
    <property type="term" value="C:plasma membrane"/>
    <property type="evidence" value="ECO:0007669"/>
    <property type="project" value="UniProtKB-SubCell"/>
</dbReference>
<name>A0A7G8Z975_9HYME</name>
<keyword evidence="6 10" id="KW-1133">Transmembrane helix</keyword>